<accession>A0A1Q2KU36</accession>
<dbReference type="Pfam" id="PF01386">
    <property type="entry name" value="Ribosomal_L25p"/>
    <property type="match status" value="1"/>
</dbReference>
<evidence type="ECO:0000259" key="7">
    <source>
        <dbReference type="Pfam" id="PF01386"/>
    </source>
</evidence>
<feature type="domain" description="Large ribosomal subunit protein bL25 beta" evidence="8">
    <location>
        <begin position="101"/>
        <end position="183"/>
    </location>
</feature>
<comment type="function">
    <text evidence="5">This is one of the proteins that binds to the 5S RNA in the ribosome where it forms part of the central protuberance.</text>
</comment>
<feature type="region of interest" description="Disordered" evidence="6">
    <location>
        <begin position="182"/>
        <end position="223"/>
    </location>
</feature>
<keyword evidence="3 5" id="KW-0689">Ribosomal protein</keyword>
<dbReference type="InterPro" id="IPR029751">
    <property type="entry name" value="Ribosomal_L25_dom"/>
</dbReference>
<evidence type="ECO:0000313" key="10">
    <source>
        <dbReference type="Proteomes" id="UP000188184"/>
    </source>
</evidence>
<comment type="subunit">
    <text evidence="5">Part of the 50S ribosomal subunit; part of the 5S rRNA/L5/L18/L25 subcomplex. Contacts the 5S rRNA. Binds to the 5S rRNA independently of L5 and L18.</text>
</comment>
<keyword evidence="4 5" id="KW-0687">Ribonucleoprotein</keyword>
<dbReference type="RefSeq" id="WP_077587592.1">
    <property type="nucleotide sequence ID" value="NZ_CP019640.1"/>
</dbReference>
<dbReference type="InterPro" id="IPR020057">
    <property type="entry name" value="Ribosomal_bL25_b-dom"/>
</dbReference>
<dbReference type="Pfam" id="PF14693">
    <property type="entry name" value="Ribosomal_TL5_C"/>
    <property type="match status" value="1"/>
</dbReference>
<evidence type="ECO:0000256" key="2">
    <source>
        <dbReference type="ARBA" id="ARBA00022884"/>
    </source>
</evidence>
<protein>
    <recommendedName>
        <fullName evidence="5">Large ribosomal subunit protein bL25</fullName>
    </recommendedName>
    <alternativeName>
        <fullName evidence="5">General stress protein CTC</fullName>
    </alternativeName>
</protein>
<evidence type="ECO:0000259" key="8">
    <source>
        <dbReference type="Pfam" id="PF14693"/>
    </source>
</evidence>
<dbReference type="GO" id="GO:0003735">
    <property type="term" value="F:structural constituent of ribosome"/>
    <property type="evidence" value="ECO:0007669"/>
    <property type="project" value="InterPro"/>
</dbReference>
<dbReference type="HAMAP" id="MF_01334">
    <property type="entry name" value="Ribosomal_bL25_CTC"/>
    <property type="match status" value="1"/>
</dbReference>
<evidence type="ECO:0000256" key="5">
    <source>
        <dbReference type="HAMAP-Rule" id="MF_01334"/>
    </source>
</evidence>
<dbReference type="PANTHER" id="PTHR33284">
    <property type="entry name" value="RIBOSOMAL PROTEIN L25/GLN-TRNA SYNTHETASE, ANTI-CODON-BINDING DOMAIN-CONTAINING PROTEIN"/>
    <property type="match status" value="1"/>
</dbReference>
<reference evidence="9 10" key="1">
    <citation type="submission" date="2017-02" db="EMBL/GenBank/DDBJ databases">
        <title>The complete genomic sequence of a novel cold adapted crude oil-degrading bacterium Planococcus qaidamina Y42.</title>
        <authorList>
            <person name="Yang R."/>
        </authorList>
    </citation>
    <scope>NUCLEOTIDE SEQUENCE [LARGE SCALE GENOMIC DNA]</scope>
    <source>
        <strain evidence="9 10">Y42</strain>
    </source>
</reference>
<dbReference type="GO" id="GO:0006412">
    <property type="term" value="P:translation"/>
    <property type="evidence" value="ECO:0007669"/>
    <property type="project" value="UniProtKB-UniRule"/>
</dbReference>
<evidence type="ECO:0000256" key="4">
    <source>
        <dbReference type="ARBA" id="ARBA00023274"/>
    </source>
</evidence>
<dbReference type="InterPro" id="IPR011035">
    <property type="entry name" value="Ribosomal_bL25/Gln-tRNA_synth"/>
</dbReference>
<dbReference type="Gene3D" id="2.40.240.10">
    <property type="entry name" value="Ribosomal Protein L25, Chain P"/>
    <property type="match status" value="1"/>
</dbReference>
<sequence>MATIMTAQTRESKAPNSVLTELRNGGFVPGVVYGYQTETLSITVSEKDLIRTLRETGRNGVISLEVDGNRTNVVLNDYQMDALKGSFEHVDFLAINMTEDLEVETVVHLIGESKGVEEGGVLNQPNREITLKVKPSDIPDAVEIDVTDLDIGDSLTVGDVRERIPYEILSEDDYVLVNVFAPRVEEEPETEETDEEAEAGAEETPAEGDKAANTAEDGEEAQE</sequence>
<dbReference type="InterPro" id="IPR020930">
    <property type="entry name" value="Ribosomal_uL5_bac-type"/>
</dbReference>
<evidence type="ECO:0000256" key="6">
    <source>
        <dbReference type="SAM" id="MobiDB-lite"/>
    </source>
</evidence>
<organism evidence="9 10">
    <name type="scientific">Planococcus lenghuensis</name>
    <dbReference type="NCBI Taxonomy" id="2213202"/>
    <lineage>
        <taxon>Bacteria</taxon>
        <taxon>Bacillati</taxon>
        <taxon>Bacillota</taxon>
        <taxon>Bacilli</taxon>
        <taxon>Bacillales</taxon>
        <taxon>Caryophanaceae</taxon>
        <taxon>Planococcus</taxon>
    </lineage>
</organism>
<dbReference type="Proteomes" id="UP000188184">
    <property type="component" value="Chromosome"/>
</dbReference>
<feature type="compositionally biased region" description="Acidic residues" evidence="6">
    <location>
        <begin position="186"/>
        <end position="206"/>
    </location>
</feature>
<keyword evidence="10" id="KW-1185">Reference proteome</keyword>
<gene>
    <name evidence="5" type="primary">rplY</name>
    <name evidence="5" type="synonym">ctc</name>
    <name evidence="9" type="ORF">B0X71_00245</name>
</gene>
<feature type="domain" description="Large ribosomal subunit protein bL25 L25" evidence="7">
    <location>
        <begin position="6"/>
        <end position="92"/>
    </location>
</feature>
<dbReference type="EMBL" id="CP019640">
    <property type="protein sequence ID" value="AQQ51718.1"/>
    <property type="molecule type" value="Genomic_DNA"/>
</dbReference>
<dbReference type="KEGG" id="pmar:B0X71_00245"/>
<dbReference type="AlphaFoldDB" id="A0A1Q2KU36"/>
<keyword evidence="1 5" id="KW-0699">rRNA-binding</keyword>
<comment type="similarity">
    <text evidence="5">Belongs to the bacterial ribosomal protein bL25 family. CTC subfamily.</text>
</comment>
<dbReference type="NCBIfam" id="NF004133">
    <property type="entry name" value="PRK05618.2-4"/>
    <property type="match status" value="1"/>
</dbReference>
<dbReference type="SUPFAM" id="SSF50715">
    <property type="entry name" value="Ribosomal protein L25-like"/>
    <property type="match status" value="1"/>
</dbReference>
<dbReference type="OrthoDB" id="9790002at2"/>
<keyword evidence="2 5" id="KW-0694">RNA-binding</keyword>
<dbReference type="Gene3D" id="2.170.120.20">
    <property type="entry name" value="Ribosomal protein L25, beta domain"/>
    <property type="match status" value="1"/>
</dbReference>
<dbReference type="GO" id="GO:0022625">
    <property type="term" value="C:cytosolic large ribosomal subunit"/>
    <property type="evidence" value="ECO:0007669"/>
    <property type="project" value="TreeGrafter"/>
</dbReference>
<dbReference type="InterPro" id="IPR001021">
    <property type="entry name" value="Ribosomal_bL25_long"/>
</dbReference>
<dbReference type="GO" id="GO:0008097">
    <property type="term" value="F:5S rRNA binding"/>
    <property type="evidence" value="ECO:0007669"/>
    <property type="project" value="InterPro"/>
</dbReference>
<dbReference type="InterPro" id="IPR020056">
    <property type="entry name" value="Rbsml_bL25/Gln-tRNA_synth_N"/>
</dbReference>
<name>A0A1Q2KU36_9BACL</name>
<evidence type="ECO:0000313" key="9">
    <source>
        <dbReference type="EMBL" id="AQQ51718.1"/>
    </source>
</evidence>
<dbReference type="InterPro" id="IPR037121">
    <property type="entry name" value="Ribosomal_bL25_C"/>
</dbReference>
<evidence type="ECO:0000256" key="1">
    <source>
        <dbReference type="ARBA" id="ARBA00022730"/>
    </source>
</evidence>
<proteinExistence type="inferred from homology"/>
<dbReference type="NCBIfam" id="TIGR00731">
    <property type="entry name" value="bL25_bact_ctc"/>
    <property type="match status" value="1"/>
</dbReference>
<dbReference type="PANTHER" id="PTHR33284:SF1">
    <property type="entry name" value="RIBOSOMAL PROTEIN L25_GLN-TRNA SYNTHETASE, ANTI-CODON-BINDING DOMAIN-CONTAINING PROTEIN"/>
    <property type="match status" value="1"/>
</dbReference>
<dbReference type="CDD" id="cd00495">
    <property type="entry name" value="Ribosomal_L25_TL5_CTC"/>
    <property type="match status" value="1"/>
</dbReference>
<evidence type="ECO:0000256" key="3">
    <source>
        <dbReference type="ARBA" id="ARBA00022980"/>
    </source>
</evidence>